<sequence length="126" mass="15022">MRAKPLTESEKITMKCVWDIGDGARLSRIMTLANDKYGKEWKPQTVSTFLGKLVRKGFVEQYRDGRYFYYRILIDKHTYRTQMIRDDVEFWDDDSLEMYCSELLDKKTFTAKERKQLKSIIADAKD</sequence>
<organism evidence="5 6">
    <name type="scientific">Jutongia huaianensis</name>
    <dbReference type="NCBI Taxonomy" id="2763668"/>
    <lineage>
        <taxon>Bacteria</taxon>
        <taxon>Bacillati</taxon>
        <taxon>Bacillota</taxon>
        <taxon>Clostridia</taxon>
        <taxon>Lachnospirales</taxon>
        <taxon>Lachnospiraceae</taxon>
        <taxon>Jutongia</taxon>
    </lineage>
</organism>
<accession>A0ABR7N1J9</accession>
<dbReference type="Pfam" id="PF03965">
    <property type="entry name" value="Penicillinase_R"/>
    <property type="match status" value="1"/>
</dbReference>
<comment type="similarity">
    <text evidence="1">Belongs to the BlaI transcriptional regulatory family.</text>
</comment>
<keyword evidence="6" id="KW-1185">Reference proteome</keyword>
<dbReference type="RefSeq" id="WP_022465395.1">
    <property type="nucleotide sequence ID" value="NZ_JACRSX010000008.1"/>
</dbReference>
<dbReference type="InterPro" id="IPR005650">
    <property type="entry name" value="BlaI_family"/>
</dbReference>
<evidence type="ECO:0000313" key="6">
    <source>
        <dbReference type="Proteomes" id="UP000606193"/>
    </source>
</evidence>
<proteinExistence type="inferred from homology"/>
<dbReference type="PIRSF" id="PIRSF019455">
    <property type="entry name" value="CopR_AtkY"/>
    <property type="match status" value="1"/>
</dbReference>
<dbReference type="SUPFAM" id="SSF46785">
    <property type="entry name" value="Winged helix' DNA-binding domain"/>
    <property type="match status" value="1"/>
</dbReference>
<keyword evidence="3" id="KW-0238">DNA-binding</keyword>
<evidence type="ECO:0000313" key="5">
    <source>
        <dbReference type="EMBL" id="MBC8562516.1"/>
    </source>
</evidence>
<comment type="caution">
    <text evidence="5">The sequence shown here is derived from an EMBL/GenBank/DDBJ whole genome shotgun (WGS) entry which is preliminary data.</text>
</comment>
<gene>
    <name evidence="5" type="ORF">H8704_07730</name>
</gene>
<keyword evidence="4" id="KW-0804">Transcription</keyword>
<dbReference type="EMBL" id="JACRSX010000008">
    <property type="protein sequence ID" value="MBC8562516.1"/>
    <property type="molecule type" value="Genomic_DNA"/>
</dbReference>
<dbReference type="Gene3D" id="1.10.10.10">
    <property type="entry name" value="Winged helix-like DNA-binding domain superfamily/Winged helix DNA-binding domain"/>
    <property type="match status" value="1"/>
</dbReference>
<evidence type="ECO:0000256" key="3">
    <source>
        <dbReference type="ARBA" id="ARBA00023125"/>
    </source>
</evidence>
<reference evidence="5 6" key="1">
    <citation type="submission" date="2020-08" db="EMBL/GenBank/DDBJ databases">
        <title>Genome public.</title>
        <authorList>
            <person name="Liu C."/>
            <person name="Sun Q."/>
        </authorList>
    </citation>
    <scope>NUCLEOTIDE SEQUENCE [LARGE SCALE GENOMIC DNA]</scope>
    <source>
        <strain evidence="5 6">NSJ-37</strain>
    </source>
</reference>
<evidence type="ECO:0000256" key="4">
    <source>
        <dbReference type="ARBA" id="ARBA00023163"/>
    </source>
</evidence>
<dbReference type="InterPro" id="IPR036388">
    <property type="entry name" value="WH-like_DNA-bd_sf"/>
</dbReference>
<keyword evidence="2" id="KW-0805">Transcription regulation</keyword>
<name>A0ABR7N1J9_9FIRM</name>
<evidence type="ECO:0000256" key="2">
    <source>
        <dbReference type="ARBA" id="ARBA00023015"/>
    </source>
</evidence>
<dbReference type="Proteomes" id="UP000606193">
    <property type="component" value="Unassembled WGS sequence"/>
</dbReference>
<protein>
    <submittedName>
        <fullName evidence="5">BlaI/MecI/CopY family transcriptional regulator</fullName>
    </submittedName>
</protein>
<dbReference type="InterPro" id="IPR036390">
    <property type="entry name" value="WH_DNA-bd_sf"/>
</dbReference>
<evidence type="ECO:0000256" key="1">
    <source>
        <dbReference type="ARBA" id="ARBA00011046"/>
    </source>
</evidence>